<dbReference type="Proteomes" id="UP000253420">
    <property type="component" value="Unassembled WGS sequence"/>
</dbReference>
<feature type="domain" description="SH3b" evidence="3">
    <location>
        <begin position="254"/>
        <end position="301"/>
    </location>
</feature>
<evidence type="ECO:0000313" key="5">
    <source>
        <dbReference type="Proteomes" id="UP000253420"/>
    </source>
</evidence>
<dbReference type="InterPro" id="IPR003646">
    <property type="entry name" value="SH3-like_bac-type"/>
</dbReference>
<dbReference type="Pfam" id="PF08239">
    <property type="entry name" value="SH3_3"/>
    <property type="match status" value="1"/>
</dbReference>
<organism evidence="4 5">
    <name type="scientific">Phyllobacterium salinisoli</name>
    <dbReference type="NCBI Taxonomy" id="1899321"/>
    <lineage>
        <taxon>Bacteria</taxon>
        <taxon>Pseudomonadati</taxon>
        <taxon>Pseudomonadota</taxon>
        <taxon>Alphaproteobacteria</taxon>
        <taxon>Hyphomicrobiales</taxon>
        <taxon>Phyllobacteriaceae</taxon>
        <taxon>Phyllobacterium</taxon>
    </lineage>
</organism>
<dbReference type="RefSeq" id="WP_114442936.1">
    <property type="nucleotide sequence ID" value="NZ_QOZG01000039.1"/>
</dbReference>
<dbReference type="EMBL" id="QOZG01000039">
    <property type="protein sequence ID" value="RCS21431.1"/>
    <property type="molecule type" value="Genomic_DNA"/>
</dbReference>
<protein>
    <recommendedName>
        <fullName evidence="3">SH3b domain-containing protein</fullName>
    </recommendedName>
</protein>
<accession>A0A368JWV2</accession>
<evidence type="ECO:0000256" key="2">
    <source>
        <dbReference type="SAM" id="SignalP"/>
    </source>
</evidence>
<dbReference type="InterPro" id="IPR029045">
    <property type="entry name" value="ClpP/crotonase-like_dom_sf"/>
</dbReference>
<reference evidence="4 5" key="1">
    <citation type="submission" date="2018-07" db="EMBL/GenBank/DDBJ databases">
        <title>The draft genome of Phyllobacterium salinisoli.</title>
        <authorList>
            <person name="Liu L."/>
            <person name="Li L."/>
            <person name="Zhang X."/>
            <person name="Liang L."/>
        </authorList>
    </citation>
    <scope>NUCLEOTIDE SEQUENCE [LARGE SCALE GENOMIC DNA]</scope>
    <source>
        <strain evidence="4 5">LLAN61</strain>
    </source>
</reference>
<gene>
    <name evidence="4" type="ORF">DUT91_24115</name>
</gene>
<keyword evidence="2" id="KW-0732">Signal</keyword>
<name>A0A368JWV2_9HYPH</name>
<feature type="chain" id="PRO_5016604923" description="SH3b domain-containing protein" evidence="2">
    <location>
        <begin position="28"/>
        <end position="393"/>
    </location>
</feature>
<proteinExistence type="predicted"/>
<dbReference type="Gene3D" id="2.30.30.40">
    <property type="entry name" value="SH3 Domains"/>
    <property type="match status" value="1"/>
</dbReference>
<sequence>MGTAACGLKAVAFSAMILIASATGASAALTFTTGKLTSGIGFILVSGSFDFDQNLSHFTRLVKETDPVFVAFNSPGGNPPKAMELGRLIRALGLATFQPRQGECASACALAFLGGTIRYAEPGAIGVHKSSFADSRGMDLDSAVSYVQHITAETISYMTEMGVDPALLQLSLKYESDDIRYLSKSEMAEYRVTTKTDKTSADLPESGNSISPPTSDVPPTTRALPDSSIPNLDARFDIPRAKTGRFRHPKGFEFLRDSPSQQGSKLGMLRNRDRVAILSISDRWYKVRVGTRIGYLHHNWVKVDQFINNQFDDRYIQIASFDNFAEAENYIRNAPLPLTAYLAANHWFAVTASGTFPAKQAAEMLKQMKAKASAPEDAFITVGNTYVRKVCCD</sequence>
<dbReference type="SUPFAM" id="SSF52096">
    <property type="entry name" value="ClpP/crotonase"/>
    <property type="match status" value="1"/>
</dbReference>
<feature type="compositionally biased region" description="Polar residues" evidence="1">
    <location>
        <begin position="206"/>
        <end position="218"/>
    </location>
</feature>
<comment type="caution">
    <text evidence="4">The sequence shown here is derived from an EMBL/GenBank/DDBJ whole genome shotgun (WGS) entry which is preliminary data.</text>
</comment>
<keyword evidence="5" id="KW-1185">Reference proteome</keyword>
<evidence type="ECO:0000259" key="3">
    <source>
        <dbReference type="Pfam" id="PF08239"/>
    </source>
</evidence>
<dbReference type="AlphaFoldDB" id="A0A368JWV2"/>
<evidence type="ECO:0000256" key="1">
    <source>
        <dbReference type="SAM" id="MobiDB-lite"/>
    </source>
</evidence>
<feature type="region of interest" description="Disordered" evidence="1">
    <location>
        <begin position="193"/>
        <end position="231"/>
    </location>
</feature>
<dbReference type="Gene3D" id="3.90.226.10">
    <property type="entry name" value="2-enoyl-CoA Hydratase, Chain A, domain 1"/>
    <property type="match status" value="1"/>
</dbReference>
<dbReference type="OrthoDB" id="1522627at2"/>
<feature type="signal peptide" evidence="2">
    <location>
        <begin position="1"/>
        <end position="27"/>
    </location>
</feature>
<evidence type="ECO:0000313" key="4">
    <source>
        <dbReference type="EMBL" id="RCS21431.1"/>
    </source>
</evidence>